<feature type="transmembrane region" description="Helical" evidence="1">
    <location>
        <begin position="15"/>
        <end position="43"/>
    </location>
</feature>
<dbReference type="KEGG" id="toy:FO059_01785"/>
<reference evidence="2 3" key="2">
    <citation type="submission" date="2019-07" db="EMBL/GenBank/DDBJ databases">
        <authorList>
            <person name="Huang Y."/>
        </authorList>
    </citation>
    <scope>NUCLEOTIDE SEQUENCE [LARGE SCALE GENOMIC DNA]</scope>
    <source>
        <strain evidence="2 3">HY188</strain>
    </source>
</reference>
<gene>
    <name evidence="2" type="ORF">FO059_01785</name>
</gene>
<keyword evidence="1" id="KW-0812">Transmembrane</keyword>
<reference evidence="2 3" key="1">
    <citation type="submission" date="2019-07" db="EMBL/GenBank/DDBJ databases">
        <title>Tomitella cavernea sp. nov., an actinomycete isolated from soil.</title>
        <authorList>
            <person name="Cheng J."/>
        </authorList>
    </citation>
    <scope>NUCLEOTIDE SEQUENCE [LARGE SCALE GENOMIC DNA]</scope>
    <source>
        <strain evidence="2 3">HY188</strain>
    </source>
</reference>
<keyword evidence="1" id="KW-1133">Transmembrane helix</keyword>
<accession>A0A516WZL9</accession>
<feature type="transmembrane region" description="Helical" evidence="1">
    <location>
        <begin position="55"/>
        <end position="76"/>
    </location>
</feature>
<keyword evidence="3" id="KW-1185">Reference proteome</keyword>
<dbReference type="RefSeq" id="WP_143905857.1">
    <property type="nucleotide sequence ID" value="NZ_CP041765.1"/>
</dbReference>
<dbReference type="AlphaFoldDB" id="A0A516WZL9"/>
<evidence type="ECO:0000256" key="1">
    <source>
        <dbReference type="SAM" id="Phobius"/>
    </source>
</evidence>
<dbReference type="OrthoDB" id="4559326at2"/>
<dbReference type="EMBL" id="CP041765">
    <property type="protein sequence ID" value="QDQ96306.1"/>
    <property type="molecule type" value="Genomic_DNA"/>
</dbReference>
<name>A0A516WZL9_9ACTN</name>
<evidence type="ECO:0000313" key="3">
    <source>
        <dbReference type="Proteomes" id="UP000317344"/>
    </source>
</evidence>
<feature type="transmembrane region" description="Helical" evidence="1">
    <location>
        <begin position="83"/>
        <end position="101"/>
    </location>
</feature>
<keyword evidence="1" id="KW-0472">Membrane</keyword>
<organism evidence="2 3">
    <name type="scientific">Tomitella fengzijianii</name>
    <dbReference type="NCBI Taxonomy" id="2597660"/>
    <lineage>
        <taxon>Bacteria</taxon>
        <taxon>Bacillati</taxon>
        <taxon>Actinomycetota</taxon>
        <taxon>Actinomycetes</taxon>
        <taxon>Mycobacteriales</taxon>
        <taxon>Tomitella</taxon>
    </lineage>
</organism>
<protein>
    <submittedName>
        <fullName evidence="2">Uncharacterized protein</fullName>
    </submittedName>
</protein>
<proteinExistence type="predicted"/>
<sequence length="142" mass="14611">MDTSSSGATPTPVRIAFVCWIVVTLLGLIGGILIAAGAGSALFSGIDDVADESTAALTTAGIVVIVFGLVQLWLAFRMRSGANWARIVLAILGILSLTSMWGGSGGGVYNVLYLIILVAGVILMFLPANGDWFRGAAQRALG</sequence>
<dbReference type="Proteomes" id="UP000317344">
    <property type="component" value="Chromosome"/>
</dbReference>
<feature type="transmembrane region" description="Helical" evidence="1">
    <location>
        <begin position="107"/>
        <end position="126"/>
    </location>
</feature>
<evidence type="ECO:0000313" key="2">
    <source>
        <dbReference type="EMBL" id="QDQ96306.1"/>
    </source>
</evidence>